<dbReference type="Proteomes" id="UP000790347">
    <property type="component" value="Unassembled WGS sequence"/>
</dbReference>
<comment type="caution">
    <text evidence="2">The sequence shown here is derived from an EMBL/GenBank/DDBJ whole genome shotgun (WGS) entry which is preliminary data.</text>
</comment>
<accession>A0A922IG00</accession>
<name>A0A922IG00_DERFA</name>
<proteinExistence type="predicted"/>
<keyword evidence="3" id="KW-1185">Reference proteome</keyword>
<reference evidence="2" key="1">
    <citation type="submission" date="2013-05" db="EMBL/GenBank/DDBJ databases">
        <authorList>
            <person name="Yim A.K.Y."/>
            <person name="Chan T.F."/>
            <person name="Ji K.M."/>
            <person name="Liu X.Y."/>
            <person name="Zhou J.W."/>
            <person name="Li R.Q."/>
            <person name="Yang K.Y."/>
            <person name="Li J."/>
            <person name="Li M."/>
            <person name="Law P.T.W."/>
            <person name="Wu Y.L."/>
            <person name="Cai Z.L."/>
            <person name="Qin H."/>
            <person name="Bao Y."/>
            <person name="Leung R.K.K."/>
            <person name="Ng P.K.S."/>
            <person name="Zou J."/>
            <person name="Zhong X.J."/>
            <person name="Ran P.X."/>
            <person name="Zhong N.S."/>
            <person name="Liu Z.G."/>
            <person name="Tsui S.K.W."/>
        </authorList>
    </citation>
    <scope>NUCLEOTIDE SEQUENCE</scope>
    <source>
        <strain evidence="2">Derf</strain>
        <tissue evidence="2">Whole organism</tissue>
    </source>
</reference>
<organism evidence="2 3">
    <name type="scientific">Dermatophagoides farinae</name>
    <name type="common">American house dust mite</name>
    <dbReference type="NCBI Taxonomy" id="6954"/>
    <lineage>
        <taxon>Eukaryota</taxon>
        <taxon>Metazoa</taxon>
        <taxon>Ecdysozoa</taxon>
        <taxon>Arthropoda</taxon>
        <taxon>Chelicerata</taxon>
        <taxon>Arachnida</taxon>
        <taxon>Acari</taxon>
        <taxon>Acariformes</taxon>
        <taxon>Sarcoptiformes</taxon>
        <taxon>Astigmata</taxon>
        <taxon>Psoroptidia</taxon>
        <taxon>Analgoidea</taxon>
        <taxon>Pyroglyphidae</taxon>
        <taxon>Dermatophagoidinae</taxon>
        <taxon>Dermatophagoides</taxon>
    </lineage>
</organism>
<sequence length="83" mass="9297">MQLCIDDGIENKKFSSQNQIQETKQNKKLIAKPGSKSSAYSGGGGGNRSDGYRDNNNQSELSGRRRCFKIDYICNDNEFCIII</sequence>
<feature type="region of interest" description="Disordered" evidence="1">
    <location>
        <begin position="15"/>
        <end position="60"/>
    </location>
</feature>
<evidence type="ECO:0000256" key="1">
    <source>
        <dbReference type="SAM" id="MobiDB-lite"/>
    </source>
</evidence>
<evidence type="ECO:0000313" key="2">
    <source>
        <dbReference type="EMBL" id="KAH9528108.1"/>
    </source>
</evidence>
<reference evidence="2" key="2">
    <citation type="journal article" date="2022" name="Res Sq">
        <title>Comparative Genomics Reveals Insights into the Divergent Evolution of Astigmatic Mites and Household Pest Adaptations.</title>
        <authorList>
            <person name="Xiong Q."/>
            <person name="Wan A.T.-Y."/>
            <person name="Liu X.-Y."/>
            <person name="Fung C.S.-H."/>
            <person name="Xiao X."/>
            <person name="Malainual N."/>
            <person name="Hou J."/>
            <person name="Wang L."/>
            <person name="Wang M."/>
            <person name="Yang K."/>
            <person name="Cui Y."/>
            <person name="Leung E."/>
            <person name="Nong W."/>
            <person name="Shin S.-K."/>
            <person name="Au S."/>
            <person name="Jeong K.Y."/>
            <person name="Chew F.T."/>
            <person name="Hui J."/>
            <person name="Leung T.F."/>
            <person name="Tungtrongchitr A."/>
            <person name="Zhong N."/>
            <person name="Liu Z."/>
            <person name="Tsui S."/>
        </authorList>
    </citation>
    <scope>NUCLEOTIDE SEQUENCE</scope>
    <source>
        <strain evidence="2">Derf</strain>
        <tissue evidence="2">Whole organism</tissue>
    </source>
</reference>
<dbReference type="EMBL" id="ASGP02000001">
    <property type="protein sequence ID" value="KAH9528108.1"/>
    <property type="molecule type" value="Genomic_DNA"/>
</dbReference>
<feature type="compositionally biased region" description="Low complexity" evidence="1">
    <location>
        <begin position="31"/>
        <end position="40"/>
    </location>
</feature>
<evidence type="ECO:0000313" key="3">
    <source>
        <dbReference type="Proteomes" id="UP000790347"/>
    </source>
</evidence>
<protein>
    <submittedName>
        <fullName evidence="2">Uncharacterized protein</fullName>
    </submittedName>
</protein>
<gene>
    <name evidence="2" type="ORF">DERF_002079</name>
</gene>
<dbReference type="AlphaFoldDB" id="A0A922IG00"/>